<evidence type="ECO:0000256" key="1">
    <source>
        <dbReference type="ARBA" id="ARBA00022737"/>
    </source>
</evidence>
<dbReference type="AlphaFoldDB" id="A0ABD5XDV8"/>
<proteinExistence type="predicted"/>
<dbReference type="InterPro" id="IPR026017">
    <property type="entry name" value="Lumazine-bd_dom"/>
</dbReference>
<evidence type="ECO:0000259" key="4">
    <source>
        <dbReference type="PROSITE" id="PS51177"/>
    </source>
</evidence>
<dbReference type="Pfam" id="PF00677">
    <property type="entry name" value="Lum_binding"/>
    <property type="match status" value="2"/>
</dbReference>
<accession>A0ABD5XDV8</accession>
<keyword evidence="5" id="KW-0808">Transferase</keyword>
<dbReference type="InterPro" id="IPR017938">
    <property type="entry name" value="Riboflavin_synthase-like_b-brl"/>
</dbReference>
<protein>
    <recommendedName>
        <fullName evidence="2">Riboflavin synthase</fullName>
        <ecNumber evidence="2">2.5.1.9</ecNumber>
    </recommendedName>
</protein>
<dbReference type="PROSITE" id="PS51177">
    <property type="entry name" value="LUMAZINE_BIND"/>
    <property type="match status" value="2"/>
</dbReference>
<dbReference type="PANTHER" id="PTHR21098:SF0">
    <property type="entry name" value="RIBOFLAVIN SYNTHASE"/>
    <property type="match status" value="1"/>
</dbReference>
<evidence type="ECO:0000256" key="2">
    <source>
        <dbReference type="NCBIfam" id="TIGR00187"/>
    </source>
</evidence>
<feature type="repeat" description="Lumazine-binding" evidence="3">
    <location>
        <begin position="1"/>
        <end position="94"/>
    </location>
</feature>
<dbReference type="PANTHER" id="PTHR21098">
    <property type="entry name" value="RIBOFLAVIN SYNTHASE ALPHA CHAIN"/>
    <property type="match status" value="1"/>
</dbReference>
<evidence type="ECO:0000313" key="6">
    <source>
        <dbReference type="Proteomes" id="UP001596414"/>
    </source>
</evidence>
<dbReference type="NCBIfam" id="TIGR00187">
    <property type="entry name" value="ribE"/>
    <property type="match status" value="1"/>
</dbReference>
<feature type="domain" description="Lumazine-binding" evidence="4">
    <location>
        <begin position="95"/>
        <end position="191"/>
    </location>
</feature>
<dbReference type="Proteomes" id="UP001596414">
    <property type="component" value="Unassembled WGS sequence"/>
</dbReference>
<dbReference type="GO" id="GO:0004746">
    <property type="term" value="F:riboflavin synthase activity"/>
    <property type="evidence" value="ECO:0007669"/>
    <property type="project" value="UniProtKB-UniRule"/>
</dbReference>
<dbReference type="RefSeq" id="WP_267636599.1">
    <property type="nucleotide sequence ID" value="NZ_JAODIY010000005.1"/>
</dbReference>
<dbReference type="Gene3D" id="2.40.30.20">
    <property type="match status" value="2"/>
</dbReference>
<dbReference type="InterPro" id="IPR001783">
    <property type="entry name" value="Lumazine-bd"/>
</dbReference>
<evidence type="ECO:0000313" key="5">
    <source>
        <dbReference type="EMBL" id="MFC7127263.1"/>
    </source>
</evidence>
<dbReference type="PIRSF" id="PIRSF000498">
    <property type="entry name" value="Riboflavin_syn_A"/>
    <property type="match status" value="1"/>
</dbReference>
<dbReference type="SUPFAM" id="SSF63380">
    <property type="entry name" value="Riboflavin synthase domain-like"/>
    <property type="match status" value="2"/>
</dbReference>
<sequence length="207" mass="22320">MYTGVVEATGRIESNTQVEDGCRLRIETETAELEPDNSINISGVCLTAEAVGDGWFDAFLSAETVSRTYLANAAVGEQVNIERPLETDGQLDGHVVKGTVDTVVNVADITSLGEDWQFTFTVPDGYEQYLVNKGAVALDGASLTVTDLTEETFTVAIVPQTYEITTFSDKQVGDPIHFEADILAKYIERQQALAGHSESCRASESSG</sequence>
<name>A0ABD5XDV8_9EURY</name>
<dbReference type="EC" id="2.5.1.9" evidence="2"/>
<reference evidence="5 6" key="1">
    <citation type="journal article" date="2014" name="Int. J. Syst. Evol. Microbiol.">
        <title>Complete genome sequence of Corynebacterium casei LMG S-19264T (=DSM 44701T), isolated from a smear-ripened cheese.</title>
        <authorList>
            <consortium name="US DOE Joint Genome Institute (JGI-PGF)"/>
            <person name="Walter F."/>
            <person name="Albersmeier A."/>
            <person name="Kalinowski J."/>
            <person name="Ruckert C."/>
        </authorList>
    </citation>
    <scope>NUCLEOTIDE SEQUENCE [LARGE SCALE GENOMIC DNA]</scope>
    <source>
        <strain evidence="5 6">CGMCC 4.7215</strain>
    </source>
</reference>
<comment type="caution">
    <text evidence="5">The sequence shown here is derived from an EMBL/GenBank/DDBJ whole genome shotgun (WGS) entry which is preliminary data.</text>
</comment>
<dbReference type="InterPro" id="IPR023366">
    <property type="entry name" value="ATP_synth_asu-like_sf"/>
</dbReference>
<dbReference type="NCBIfam" id="NF006767">
    <property type="entry name" value="PRK09289.1"/>
    <property type="match status" value="1"/>
</dbReference>
<evidence type="ECO:0000256" key="3">
    <source>
        <dbReference type="PROSITE-ProRule" id="PRU00524"/>
    </source>
</evidence>
<organism evidence="5 6">
    <name type="scientific">Halovenus rubra</name>
    <dbReference type="NCBI Taxonomy" id="869890"/>
    <lineage>
        <taxon>Archaea</taxon>
        <taxon>Methanobacteriati</taxon>
        <taxon>Methanobacteriota</taxon>
        <taxon>Stenosarchaea group</taxon>
        <taxon>Halobacteria</taxon>
        <taxon>Halobacteriales</taxon>
        <taxon>Haloarculaceae</taxon>
        <taxon>Halovenus</taxon>
    </lineage>
</organism>
<feature type="repeat" description="Lumazine-binding" evidence="3">
    <location>
        <begin position="95"/>
        <end position="191"/>
    </location>
</feature>
<dbReference type="EMBL" id="JBHSZQ010000049">
    <property type="protein sequence ID" value="MFC7127263.1"/>
    <property type="molecule type" value="Genomic_DNA"/>
</dbReference>
<feature type="domain" description="Lumazine-binding" evidence="4">
    <location>
        <begin position="1"/>
        <end position="94"/>
    </location>
</feature>
<gene>
    <name evidence="5" type="ORF">ACFQJ7_14770</name>
</gene>
<keyword evidence="1" id="KW-0677">Repeat</keyword>